<proteinExistence type="predicted"/>
<dbReference type="EMBL" id="JAOPGA020000204">
    <property type="protein sequence ID" value="KAL0477640.1"/>
    <property type="molecule type" value="Genomic_DNA"/>
</dbReference>
<evidence type="ECO:0000313" key="3">
    <source>
        <dbReference type="Proteomes" id="UP001431209"/>
    </source>
</evidence>
<comment type="caution">
    <text evidence="2">The sequence shown here is derived from an EMBL/GenBank/DDBJ whole genome shotgun (WGS) entry which is preliminary data.</text>
</comment>
<dbReference type="AlphaFoldDB" id="A0AAW2YKV0"/>
<gene>
    <name evidence="2" type="ORF">AKO1_005544</name>
</gene>
<organism evidence="2 3">
    <name type="scientific">Acrasis kona</name>
    <dbReference type="NCBI Taxonomy" id="1008807"/>
    <lineage>
        <taxon>Eukaryota</taxon>
        <taxon>Discoba</taxon>
        <taxon>Heterolobosea</taxon>
        <taxon>Tetramitia</taxon>
        <taxon>Eutetramitia</taxon>
        <taxon>Acrasidae</taxon>
        <taxon>Acrasis</taxon>
    </lineage>
</organism>
<keyword evidence="3" id="KW-1185">Reference proteome</keyword>
<reference evidence="2 3" key="1">
    <citation type="submission" date="2024-03" db="EMBL/GenBank/DDBJ databases">
        <title>The Acrasis kona genome and developmental transcriptomes reveal deep origins of eukaryotic multicellular pathways.</title>
        <authorList>
            <person name="Sheikh S."/>
            <person name="Fu C.-J."/>
            <person name="Brown M.W."/>
            <person name="Baldauf S.L."/>
        </authorList>
    </citation>
    <scope>NUCLEOTIDE SEQUENCE [LARGE SCALE GENOMIC DNA]</scope>
    <source>
        <strain evidence="2 3">ATCC MYA-3509</strain>
    </source>
</reference>
<dbReference type="Proteomes" id="UP001431209">
    <property type="component" value="Unassembled WGS sequence"/>
</dbReference>
<accession>A0AAW2YKV0</accession>
<protein>
    <recommendedName>
        <fullName evidence="4">Dolichyl-diphosphooligosaccharide--protein glycosyltransferase subunit 1</fullName>
    </recommendedName>
</protein>
<sequence>MSSVVLLLLITSFLVDAGRIYFINHKVGKGVHQFKHTLPGSSRIQVAFIAPSNETYNQIKFQLGHLTNGTDYDLKDVSKIDIPPVIPKTEMFYSFNSLPEQITEYNLRVEIHEEEIHTLQLGTEYTIPQTLTKNYIVHLRLQNNLFSYYTFDNEGTRYPVKVNIRVNNSLLSIPQQEFMPFYKKIH</sequence>
<feature type="signal peptide" evidence="1">
    <location>
        <begin position="1"/>
        <end position="17"/>
    </location>
</feature>
<evidence type="ECO:0008006" key="4">
    <source>
        <dbReference type="Google" id="ProtNLM"/>
    </source>
</evidence>
<keyword evidence="1" id="KW-0732">Signal</keyword>
<evidence type="ECO:0000256" key="1">
    <source>
        <dbReference type="SAM" id="SignalP"/>
    </source>
</evidence>
<evidence type="ECO:0000313" key="2">
    <source>
        <dbReference type="EMBL" id="KAL0477640.1"/>
    </source>
</evidence>
<feature type="chain" id="PRO_5044013999" description="Dolichyl-diphosphooligosaccharide--protein glycosyltransferase subunit 1" evidence="1">
    <location>
        <begin position="18"/>
        <end position="186"/>
    </location>
</feature>
<name>A0AAW2YKV0_9EUKA</name>